<dbReference type="GO" id="GO:0030145">
    <property type="term" value="F:manganese ion binding"/>
    <property type="evidence" value="ECO:0007669"/>
    <property type="project" value="InterPro"/>
</dbReference>
<dbReference type="GO" id="GO:0006508">
    <property type="term" value="P:proteolysis"/>
    <property type="evidence" value="ECO:0007669"/>
    <property type="project" value="TreeGrafter"/>
</dbReference>
<evidence type="ECO:0000313" key="6">
    <source>
        <dbReference type="Proteomes" id="UP000193498"/>
    </source>
</evidence>
<feature type="domain" description="Aminopeptidase P N-terminal" evidence="4">
    <location>
        <begin position="54"/>
        <end position="102"/>
    </location>
</feature>
<dbReference type="GO" id="GO:0005739">
    <property type="term" value="C:mitochondrion"/>
    <property type="evidence" value="ECO:0007669"/>
    <property type="project" value="TreeGrafter"/>
</dbReference>
<evidence type="ECO:0000256" key="1">
    <source>
        <dbReference type="ARBA" id="ARBA00008766"/>
    </source>
</evidence>
<dbReference type="OrthoDB" id="2230806at2759"/>
<dbReference type="EMBL" id="MCFE01000285">
    <property type="protein sequence ID" value="ORX92278.1"/>
    <property type="molecule type" value="Genomic_DNA"/>
</dbReference>
<comment type="caution">
    <text evidence="5">The sequence shown here is derived from an EMBL/GenBank/DDBJ whole genome shotgun (WGS) entry which is preliminary data.</text>
</comment>
<accession>A0A1Y1Y2S0</accession>
<dbReference type="InterPro" id="IPR029149">
    <property type="entry name" value="Creatin/AminoP/Spt16_N"/>
</dbReference>
<sequence length="123" mass="14353">MNSLRIITKPLLRKPALNLGATRGLRSLGQPSPETHPYLMKEDEITPGISKVEYELRRTKLITSLPEKSKVILFGHRLRYMSHKIFYPFHQNTDFLYLTGLSWIQLMVRISWPRAYEVTPNSL</sequence>
<dbReference type="AlphaFoldDB" id="A0A1Y1Y2S0"/>
<dbReference type="InParanoid" id="A0A1Y1Y2S0"/>
<protein>
    <recommendedName>
        <fullName evidence="4">Aminopeptidase P N-terminal domain-containing protein</fullName>
    </recommendedName>
</protein>
<gene>
    <name evidence="5" type="ORF">K493DRAFT_44579</name>
</gene>
<name>A0A1Y1Y2S0_9FUNG</name>
<reference evidence="5 6" key="1">
    <citation type="submission" date="2016-07" db="EMBL/GenBank/DDBJ databases">
        <title>Pervasive Adenine N6-methylation of Active Genes in Fungi.</title>
        <authorList>
            <consortium name="DOE Joint Genome Institute"/>
            <person name="Mondo S.J."/>
            <person name="Dannebaum R.O."/>
            <person name="Kuo R.C."/>
            <person name="Labutti K."/>
            <person name="Haridas S."/>
            <person name="Kuo A."/>
            <person name="Salamov A."/>
            <person name="Ahrendt S.R."/>
            <person name="Lipzen A."/>
            <person name="Sullivan W."/>
            <person name="Andreopoulos W.B."/>
            <person name="Clum A."/>
            <person name="Lindquist E."/>
            <person name="Daum C."/>
            <person name="Ramamoorthy G.K."/>
            <person name="Gryganskyi A."/>
            <person name="Culley D."/>
            <person name="Magnuson J.K."/>
            <person name="James T.Y."/>
            <person name="O'Malley M.A."/>
            <person name="Stajich J.E."/>
            <person name="Spatafora J.W."/>
            <person name="Visel A."/>
            <person name="Grigoriev I.V."/>
        </authorList>
    </citation>
    <scope>NUCLEOTIDE SEQUENCE [LARGE SCALE GENOMIC DNA]</scope>
    <source>
        <strain evidence="5 6">CBS 931.73</strain>
    </source>
</reference>
<dbReference type="InterPro" id="IPR052433">
    <property type="entry name" value="X-Pro_dipept-like"/>
</dbReference>
<dbReference type="STRING" id="1314790.A0A1Y1Y2S0"/>
<evidence type="ECO:0000256" key="2">
    <source>
        <dbReference type="ARBA" id="ARBA00022723"/>
    </source>
</evidence>
<dbReference type="InterPro" id="IPR007865">
    <property type="entry name" value="Aminopep_P_N"/>
</dbReference>
<keyword evidence="2" id="KW-0479">Metal-binding</keyword>
<keyword evidence="3" id="KW-0378">Hydrolase</keyword>
<dbReference type="Gene3D" id="3.40.350.10">
    <property type="entry name" value="Creatinase/prolidase N-terminal domain"/>
    <property type="match status" value="1"/>
</dbReference>
<dbReference type="Proteomes" id="UP000193498">
    <property type="component" value="Unassembled WGS sequence"/>
</dbReference>
<evidence type="ECO:0000313" key="5">
    <source>
        <dbReference type="EMBL" id="ORX92278.1"/>
    </source>
</evidence>
<proteinExistence type="inferred from homology"/>
<dbReference type="GO" id="GO:0070006">
    <property type="term" value="F:metalloaminopeptidase activity"/>
    <property type="evidence" value="ECO:0007669"/>
    <property type="project" value="InterPro"/>
</dbReference>
<dbReference type="PANTHER" id="PTHR43226">
    <property type="entry name" value="XAA-PRO AMINOPEPTIDASE 3"/>
    <property type="match status" value="1"/>
</dbReference>
<dbReference type="PANTHER" id="PTHR43226:SF4">
    <property type="entry name" value="XAA-PRO AMINOPEPTIDASE 3"/>
    <property type="match status" value="1"/>
</dbReference>
<evidence type="ECO:0000259" key="4">
    <source>
        <dbReference type="Pfam" id="PF05195"/>
    </source>
</evidence>
<comment type="similarity">
    <text evidence="1">Belongs to the peptidase M24B family.</text>
</comment>
<dbReference type="SUPFAM" id="SSF53092">
    <property type="entry name" value="Creatinase/prolidase N-terminal domain"/>
    <property type="match status" value="1"/>
</dbReference>
<keyword evidence="6" id="KW-1185">Reference proteome</keyword>
<organism evidence="5 6">
    <name type="scientific">Basidiobolus meristosporus CBS 931.73</name>
    <dbReference type="NCBI Taxonomy" id="1314790"/>
    <lineage>
        <taxon>Eukaryota</taxon>
        <taxon>Fungi</taxon>
        <taxon>Fungi incertae sedis</taxon>
        <taxon>Zoopagomycota</taxon>
        <taxon>Entomophthoromycotina</taxon>
        <taxon>Basidiobolomycetes</taxon>
        <taxon>Basidiobolales</taxon>
        <taxon>Basidiobolaceae</taxon>
        <taxon>Basidiobolus</taxon>
    </lineage>
</organism>
<dbReference type="Pfam" id="PF05195">
    <property type="entry name" value="AMP_N"/>
    <property type="match status" value="1"/>
</dbReference>
<evidence type="ECO:0000256" key="3">
    <source>
        <dbReference type="ARBA" id="ARBA00022801"/>
    </source>
</evidence>